<dbReference type="GO" id="GO:0008168">
    <property type="term" value="F:methyltransferase activity"/>
    <property type="evidence" value="ECO:0007669"/>
    <property type="project" value="UniProtKB-KW"/>
</dbReference>
<organism evidence="6 7">
    <name type="scientific">Pseudomonas entomophila</name>
    <dbReference type="NCBI Taxonomy" id="312306"/>
    <lineage>
        <taxon>Bacteria</taxon>
        <taxon>Pseudomonadati</taxon>
        <taxon>Pseudomonadota</taxon>
        <taxon>Gammaproteobacteria</taxon>
        <taxon>Pseudomonadales</taxon>
        <taxon>Pseudomonadaceae</taxon>
        <taxon>Pseudomonas</taxon>
    </lineage>
</organism>
<keyword evidence="3 6" id="KW-0808">Transferase</keyword>
<gene>
    <name evidence="6" type="ORF">RAH46_02280</name>
</gene>
<evidence type="ECO:0000313" key="7">
    <source>
        <dbReference type="Proteomes" id="UP001183127"/>
    </source>
</evidence>
<sequence>MATPTAPAIGASKEAIQSHYDLSNEFYHLWLDPQTRCYSAALFEPEDDFITAQQRKVDYHITQAASQGAANVLDIGCGWGGTLESLVRKHDVQHAVGLTLSDAQKLYIDTLGLPGVDVRVENWQDHQPSSRYDSIISVGAFEHFANLDQTVEQKVAGYRAFFQRCHGWLVEGGRISLQTITYENSTREDFSPFFANEIFPESDLPRMFEIIQAADGLFEVERLRNDRMHYYLTQKAWWQALKRNKQIICERFGQAVYDRYNLYLQMCMVGFKTGSMGLVRITFKRIDRPAQGLR</sequence>
<evidence type="ECO:0000256" key="4">
    <source>
        <dbReference type="ARBA" id="ARBA00022691"/>
    </source>
</evidence>
<name>A0ABY9QQ87_9PSED</name>
<evidence type="ECO:0000256" key="1">
    <source>
        <dbReference type="ARBA" id="ARBA00010815"/>
    </source>
</evidence>
<dbReference type="SUPFAM" id="SSF53335">
    <property type="entry name" value="S-adenosyl-L-methionine-dependent methyltransferases"/>
    <property type="match status" value="1"/>
</dbReference>
<dbReference type="PANTHER" id="PTHR43667:SF1">
    <property type="entry name" value="CYCLOPROPANE-FATTY-ACYL-PHOSPHOLIPID SYNTHASE"/>
    <property type="match status" value="1"/>
</dbReference>
<accession>A0ABY9QQ87</accession>
<dbReference type="Pfam" id="PF02353">
    <property type="entry name" value="CMAS"/>
    <property type="match status" value="1"/>
</dbReference>
<keyword evidence="7" id="KW-1185">Reference proteome</keyword>
<dbReference type="Proteomes" id="UP001183127">
    <property type="component" value="Chromosome"/>
</dbReference>
<dbReference type="RefSeq" id="WP_011536492.1">
    <property type="nucleotide sequence ID" value="NZ_CP132921.1"/>
</dbReference>
<evidence type="ECO:0000256" key="2">
    <source>
        <dbReference type="ARBA" id="ARBA00022603"/>
    </source>
</evidence>
<dbReference type="EMBL" id="CP132921">
    <property type="protein sequence ID" value="WMW06176.1"/>
    <property type="molecule type" value="Genomic_DNA"/>
</dbReference>
<reference evidence="6 7" key="1">
    <citation type="submission" date="2023-08" db="EMBL/GenBank/DDBJ databases">
        <title>Complete Genome Sequence of Pseudomonas entomophila TVIN A01.</title>
        <authorList>
            <person name="Shelke T."/>
            <person name="Mahar N.S."/>
            <person name="Gupta I."/>
            <person name="Gupta V."/>
        </authorList>
    </citation>
    <scope>NUCLEOTIDE SEQUENCE [LARGE SCALE GENOMIC DNA]</scope>
    <source>
        <strain evidence="6 7">TVIN-A01</strain>
    </source>
</reference>
<dbReference type="InterPro" id="IPR029063">
    <property type="entry name" value="SAM-dependent_MTases_sf"/>
</dbReference>
<dbReference type="PANTHER" id="PTHR43667">
    <property type="entry name" value="CYCLOPROPANE-FATTY-ACYL-PHOSPHOLIPID SYNTHASE"/>
    <property type="match status" value="1"/>
</dbReference>
<dbReference type="InterPro" id="IPR050723">
    <property type="entry name" value="CFA/CMAS"/>
</dbReference>
<proteinExistence type="inferred from homology"/>
<keyword evidence="4" id="KW-0949">S-adenosyl-L-methionine</keyword>
<keyword evidence="2 6" id="KW-0489">Methyltransferase</keyword>
<evidence type="ECO:0000256" key="3">
    <source>
        <dbReference type="ARBA" id="ARBA00022679"/>
    </source>
</evidence>
<keyword evidence="5" id="KW-0443">Lipid metabolism</keyword>
<dbReference type="Gene3D" id="3.40.50.150">
    <property type="entry name" value="Vaccinia Virus protein VP39"/>
    <property type="match status" value="1"/>
</dbReference>
<dbReference type="GO" id="GO:0032259">
    <property type="term" value="P:methylation"/>
    <property type="evidence" value="ECO:0007669"/>
    <property type="project" value="UniProtKB-KW"/>
</dbReference>
<dbReference type="PIRSF" id="PIRSF003085">
    <property type="entry name" value="CMAS"/>
    <property type="match status" value="1"/>
</dbReference>
<evidence type="ECO:0000313" key="6">
    <source>
        <dbReference type="EMBL" id="WMW06176.1"/>
    </source>
</evidence>
<comment type="similarity">
    <text evidence="1">Belongs to the CFA/CMAS family.</text>
</comment>
<dbReference type="CDD" id="cd02440">
    <property type="entry name" value="AdoMet_MTases"/>
    <property type="match status" value="1"/>
</dbReference>
<protein>
    <submittedName>
        <fullName evidence="6">Cyclopropane-fatty-acyl-phospholipid synthase family protein</fullName>
        <ecNumber evidence="6">2.1.1.-</ecNumber>
    </submittedName>
</protein>
<dbReference type="EC" id="2.1.1.-" evidence="6"/>
<evidence type="ECO:0000256" key="5">
    <source>
        <dbReference type="ARBA" id="ARBA00023098"/>
    </source>
</evidence>
<dbReference type="InterPro" id="IPR003333">
    <property type="entry name" value="CMAS"/>
</dbReference>
<dbReference type="GeneID" id="32808433"/>